<feature type="compositionally biased region" description="Basic and acidic residues" evidence="1">
    <location>
        <begin position="1"/>
        <end position="11"/>
    </location>
</feature>
<organism evidence="2 3">
    <name type="scientific">Streptomyces hazeniae</name>
    <dbReference type="NCBI Taxonomy" id="3075538"/>
    <lineage>
        <taxon>Bacteria</taxon>
        <taxon>Bacillati</taxon>
        <taxon>Actinomycetota</taxon>
        <taxon>Actinomycetes</taxon>
        <taxon>Kitasatosporales</taxon>
        <taxon>Streptomycetaceae</taxon>
        <taxon>Streptomyces</taxon>
    </lineage>
</organism>
<sequence length="293" mass="30688">MFRPRNPHDGTGDGTEAGQPRPVEDARGPSAAERVRTLVESSVSARLLVPGIESETGGLGLPDDAPVARAVDADGDVLLLVGAAHPAARAAARARDDELCAVMEITDVAPVAVPHRVRGRAWVAGWLTPVAAPDRPAAARLLAERSTGGPVPDDGRLLLRLEVGEAHVDDLWGEDAVEPDAFAAATADPLARHEAELLQHLAAAHGDQVRGLCTLLDAFPAPQDASGDASCAAVALDRVTPLALDRFGIRVRFGDGAGTACYDARFDFAEPVRDVGGLRRAMHRLFEAATTAR</sequence>
<dbReference type="Proteomes" id="UP001183414">
    <property type="component" value="Unassembled WGS sequence"/>
</dbReference>
<feature type="region of interest" description="Disordered" evidence="1">
    <location>
        <begin position="1"/>
        <end position="33"/>
    </location>
</feature>
<evidence type="ECO:0000313" key="2">
    <source>
        <dbReference type="EMBL" id="MDT0379099.1"/>
    </source>
</evidence>
<reference evidence="3" key="1">
    <citation type="submission" date="2023-07" db="EMBL/GenBank/DDBJ databases">
        <title>30 novel species of actinomycetes from the DSMZ collection.</title>
        <authorList>
            <person name="Nouioui I."/>
        </authorList>
    </citation>
    <scope>NUCLEOTIDE SEQUENCE [LARGE SCALE GENOMIC DNA]</scope>
    <source>
        <strain evidence="3">DSM 42041</strain>
    </source>
</reference>
<evidence type="ECO:0000313" key="3">
    <source>
        <dbReference type="Proteomes" id="UP001183414"/>
    </source>
</evidence>
<dbReference type="Gene3D" id="3.20.180.10">
    <property type="entry name" value="PNP-oxidase-like"/>
    <property type="match status" value="1"/>
</dbReference>
<comment type="caution">
    <text evidence="2">The sequence shown here is derived from an EMBL/GenBank/DDBJ whole genome shotgun (WGS) entry which is preliminary data.</text>
</comment>
<dbReference type="EMBL" id="JAVREQ010000007">
    <property type="protein sequence ID" value="MDT0379099.1"/>
    <property type="molecule type" value="Genomic_DNA"/>
</dbReference>
<accession>A0ABU2NQR0</accession>
<dbReference type="InterPro" id="IPR037119">
    <property type="entry name" value="Haem_oxidase_HugZ-like_sf"/>
</dbReference>
<gene>
    <name evidence="2" type="ORF">RM572_09980</name>
</gene>
<proteinExistence type="predicted"/>
<protein>
    <submittedName>
        <fullName evidence="2">DUF2470 domain-containing protein</fullName>
    </submittedName>
</protein>
<feature type="compositionally biased region" description="Basic and acidic residues" evidence="1">
    <location>
        <begin position="22"/>
        <end position="33"/>
    </location>
</feature>
<name>A0ABU2NQR0_9ACTN</name>
<dbReference type="SUPFAM" id="SSF50475">
    <property type="entry name" value="FMN-binding split barrel"/>
    <property type="match status" value="1"/>
</dbReference>
<keyword evidence="3" id="KW-1185">Reference proteome</keyword>
<evidence type="ECO:0000256" key="1">
    <source>
        <dbReference type="SAM" id="MobiDB-lite"/>
    </source>
</evidence>